<dbReference type="InterPro" id="IPR001204">
    <property type="entry name" value="Phos_transporter"/>
</dbReference>
<evidence type="ECO:0000256" key="6">
    <source>
        <dbReference type="ARBA" id="ARBA00022692"/>
    </source>
</evidence>
<dbReference type="PANTHER" id="PTHR11101">
    <property type="entry name" value="PHOSPHATE TRANSPORTER"/>
    <property type="match status" value="1"/>
</dbReference>
<comment type="caution">
    <text evidence="10">The sequence shown here is derived from an EMBL/GenBank/DDBJ whole genome shotgun (WGS) entry which is preliminary data.</text>
</comment>
<feature type="transmembrane region" description="Helical" evidence="9">
    <location>
        <begin position="229"/>
        <end position="247"/>
    </location>
</feature>
<feature type="transmembrane region" description="Helical" evidence="9">
    <location>
        <begin position="44"/>
        <end position="63"/>
    </location>
</feature>
<comment type="subcellular location">
    <subcellularLocation>
        <location evidence="2 9">Membrane</location>
        <topology evidence="2 9">Multi-pass membrane protein</topology>
    </subcellularLocation>
</comment>
<accession>A0ABD5V0X7</accession>
<keyword evidence="5 9" id="KW-0592">Phosphate transport</keyword>
<dbReference type="EMBL" id="JBHSXQ010000001">
    <property type="protein sequence ID" value="MFC6903933.1"/>
    <property type="molecule type" value="Genomic_DNA"/>
</dbReference>
<dbReference type="GO" id="GO:0006817">
    <property type="term" value="P:phosphate ion transport"/>
    <property type="evidence" value="ECO:0007669"/>
    <property type="project" value="UniProtKB-KW"/>
</dbReference>
<keyword evidence="4 9" id="KW-0813">Transport</keyword>
<dbReference type="AlphaFoldDB" id="A0ABD5V0X7"/>
<comment type="function">
    <text evidence="1">Potential transporter for phosphate.</text>
</comment>
<keyword evidence="6 9" id="KW-0812">Transmembrane</keyword>
<protein>
    <recommendedName>
        <fullName evidence="9">Phosphate transporter</fullName>
    </recommendedName>
</protein>
<sequence>MVMEVLALGVLVAVFVGFNIGGSSTGIAWGPAVGAGVVSKTGAAAIMTVFVFVGGWTVGRNVIDTLGEGIVPASVFTLEVSIAVLFFIGLGILVANVFGVPVPTSMTAVGSIAGVGLATGTLNWATMGRIVSWWVVTPVVAFWIGGVVGRYLYPYLDRYVKVDRSPGALLVLDRSGSLPQPALGPNTTSRELVTTVGILLICCYMAFSAGASNVANAVAPLVGSGALDVNVGIALATLAIGLGAFTIARRTMDSVGNDLTELPLLAALIVALVASTITTFLSWLGIPISLVMATVMTIVGLGWGRASRTATVGDIARGEADVELSMNALTAEAPSDVPRMGEERPEELTEGADLVNPRAVARFVSLWIIGPSFAAGLSYLFFSVVPLV</sequence>
<evidence type="ECO:0000313" key="10">
    <source>
        <dbReference type="EMBL" id="MFC6903933.1"/>
    </source>
</evidence>
<name>A0ABD5V0X7_9EURY</name>
<evidence type="ECO:0000256" key="7">
    <source>
        <dbReference type="ARBA" id="ARBA00022989"/>
    </source>
</evidence>
<evidence type="ECO:0000256" key="2">
    <source>
        <dbReference type="ARBA" id="ARBA00004141"/>
    </source>
</evidence>
<reference evidence="10 11" key="1">
    <citation type="journal article" date="2019" name="Int. J. Syst. Evol. Microbiol.">
        <title>The Global Catalogue of Microorganisms (GCM) 10K type strain sequencing project: providing services to taxonomists for standard genome sequencing and annotation.</title>
        <authorList>
            <consortium name="The Broad Institute Genomics Platform"/>
            <consortium name="The Broad Institute Genome Sequencing Center for Infectious Disease"/>
            <person name="Wu L."/>
            <person name="Ma J."/>
        </authorList>
    </citation>
    <scope>NUCLEOTIDE SEQUENCE [LARGE SCALE GENOMIC DNA]</scope>
    <source>
        <strain evidence="10 11">CGMCC 1.3240</strain>
    </source>
</reference>
<dbReference type="Pfam" id="PF01384">
    <property type="entry name" value="PHO4"/>
    <property type="match status" value="1"/>
</dbReference>
<gene>
    <name evidence="10" type="ORF">ACFQGH_01830</name>
</gene>
<evidence type="ECO:0000256" key="4">
    <source>
        <dbReference type="ARBA" id="ARBA00022448"/>
    </source>
</evidence>
<evidence type="ECO:0000313" key="11">
    <source>
        <dbReference type="Proteomes" id="UP001596312"/>
    </source>
</evidence>
<organism evidence="10 11">
    <name type="scientific">Halalkalicoccus tibetensis</name>
    <dbReference type="NCBI Taxonomy" id="175632"/>
    <lineage>
        <taxon>Archaea</taxon>
        <taxon>Methanobacteriati</taxon>
        <taxon>Methanobacteriota</taxon>
        <taxon>Stenosarchaea group</taxon>
        <taxon>Halobacteria</taxon>
        <taxon>Halobacteriales</taxon>
        <taxon>Halococcaceae</taxon>
        <taxon>Halalkalicoccus</taxon>
    </lineage>
</organism>
<feature type="transmembrane region" description="Helical" evidence="9">
    <location>
        <begin position="131"/>
        <end position="153"/>
    </location>
</feature>
<keyword evidence="8 9" id="KW-0472">Membrane</keyword>
<feature type="transmembrane region" description="Helical" evidence="9">
    <location>
        <begin position="259"/>
        <end position="277"/>
    </location>
</feature>
<feature type="transmembrane region" description="Helical" evidence="9">
    <location>
        <begin position="192"/>
        <end position="209"/>
    </location>
</feature>
<dbReference type="Proteomes" id="UP001596312">
    <property type="component" value="Unassembled WGS sequence"/>
</dbReference>
<evidence type="ECO:0000256" key="1">
    <source>
        <dbReference type="ARBA" id="ARBA00001981"/>
    </source>
</evidence>
<evidence type="ECO:0000256" key="9">
    <source>
        <dbReference type="RuleBase" id="RU363058"/>
    </source>
</evidence>
<comment type="similarity">
    <text evidence="3 9">Belongs to the inorganic phosphate transporter (PiT) (TC 2.A.20) family.</text>
</comment>
<proteinExistence type="inferred from homology"/>
<evidence type="ECO:0000256" key="3">
    <source>
        <dbReference type="ARBA" id="ARBA00009916"/>
    </source>
</evidence>
<feature type="transmembrane region" description="Helical" evidence="9">
    <location>
        <begin position="75"/>
        <end position="98"/>
    </location>
</feature>
<dbReference type="PANTHER" id="PTHR11101:SF80">
    <property type="entry name" value="PHOSPHATE TRANSPORTER"/>
    <property type="match status" value="1"/>
</dbReference>
<evidence type="ECO:0000256" key="5">
    <source>
        <dbReference type="ARBA" id="ARBA00022592"/>
    </source>
</evidence>
<feature type="transmembrane region" description="Helical" evidence="9">
    <location>
        <begin position="363"/>
        <end position="382"/>
    </location>
</feature>
<keyword evidence="7 9" id="KW-1133">Transmembrane helix</keyword>
<dbReference type="GO" id="GO:0016020">
    <property type="term" value="C:membrane"/>
    <property type="evidence" value="ECO:0007669"/>
    <property type="project" value="UniProtKB-SubCell"/>
</dbReference>
<keyword evidence="11" id="KW-1185">Reference proteome</keyword>
<dbReference type="RefSeq" id="WP_340603114.1">
    <property type="nucleotide sequence ID" value="NZ_JBBMXV010000001.1"/>
</dbReference>
<evidence type="ECO:0000256" key="8">
    <source>
        <dbReference type="ARBA" id="ARBA00023136"/>
    </source>
</evidence>